<keyword evidence="7 10" id="KW-0067">ATP-binding</keyword>
<dbReference type="STRING" id="178035.A0A154P6Z5"/>
<keyword evidence="15" id="KW-1185">Reference proteome</keyword>
<organism evidence="14 15">
    <name type="scientific">Dufourea novaeangliae</name>
    <name type="common">Sweat bee</name>
    <dbReference type="NCBI Taxonomy" id="178035"/>
    <lineage>
        <taxon>Eukaryota</taxon>
        <taxon>Metazoa</taxon>
        <taxon>Ecdysozoa</taxon>
        <taxon>Arthropoda</taxon>
        <taxon>Hexapoda</taxon>
        <taxon>Insecta</taxon>
        <taxon>Pterygota</taxon>
        <taxon>Neoptera</taxon>
        <taxon>Endopterygota</taxon>
        <taxon>Hymenoptera</taxon>
        <taxon>Apocrita</taxon>
        <taxon>Aculeata</taxon>
        <taxon>Apoidea</taxon>
        <taxon>Anthophila</taxon>
        <taxon>Halictidae</taxon>
        <taxon>Rophitinae</taxon>
        <taxon>Dufourea</taxon>
    </lineage>
</organism>
<evidence type="ECO:0000256" key="3">
    <source>
        <dbReference type="ARBA" id="ARBA00022527"/>
    </source>
</evidence>
<proteinExistence type="inferred from homology"/>
<dbReference type="EMBL" id="KQ434822">
    <property type="protein sequence ID" value="KZC07114.1"/>
    <property type="molecule type" value="Genomic_DNA"/>
</dbReference>
<dbReference type="GO" id="GO:0010468">
    <property type="term" value="P:regulation of gene expression"/>
    <property type="evidence" value="ECO:0007669"/>
    <property type="project" value="TreeGrafter"/>
</dbReference>
<dbReference type="InterPro" id="IPR008271">
    <property type="entry name" value="Ser/Thr_kinase_AS"/>
</dbReference>
<dbReference type="Gene3D" id="1.10.510.10">
    <property type="entry name" value="Transferase(Phosphotransferase) domain 1"/>
    <property type="match status" value="1"/>
</dbReference>
<keyword evidence="4" id="KW-0808">Transferase</keyword>
<dbReference type="PROSITE" id="PS00108">
    <property type="entry name" value="PROTEIN_KINASE_ST"/>
    <property type="match status" value="1"/>
</dbReference>
<dbReference type="SUPFAM" id="SSF56112">
    <property type="entry name" value="Protein kinase-like (PK-like)"/>
    <property type="match status" value="1"/>
</dbReference>
<dbReference type="OrthoDB" id="1732493at2759"/>
<comment type="catalytic activity">
    <reaction evidence="9">
        <text>L-seryl-[protein] + ATP = O-phospho-L-seryl-[protein] + ADP + H(+)</text>
        <dbReference type="Rhea" id="RHEA:17989"/>
        <dbReference type="Rhea" id="RHEA-COMP:9863"/>
        <dbReference type="Rhea" id="RHEA-COMP:11604"/>
        <dbReference type="ChEBI" id="CHEBI:15378"/>
        <dbReference type="ChEBI" id="CHEBI:29999"/>
        <dbReference type="ChEBI" id="CHEBI:30616"/>
        <dbReference type="ChEBI" id="CHEBI:83421"/>
        <dbReference type="ChEBI" id="CHEBI:456216"/>
        <dbReference type="EC" id="2.7.11.22"/>
    </reaction>
</comment>
<evidence type="ECO:0000256" key="11">
    <source>
        <dbReference type="RuleBase" id="RU000304"/>
    </source>
</evidence>
<dbReference type="InterPro" id="IPR000719">
    <property type="entry name" value="Prot_kinase_dom"/>
</dbReference>
<dbReference type="GO" id="GO:0005634">
    <property type="term" value="C:nucleus"/>
    <property type="evidence" value="ECO:0007669"/>
    <property type="project" value="TreeGrafter"/>
</dbReference>
<keyword evidence="3 11" id="KW-0723">Serine/threonine-protein kinase</keyword>
<dbReference type="FunFam" id="3.30.200.20:FF:000124">
    <property type="entry name" value="Cyclin-dependent kinase 4"/>
    <property type="match status" value="1"/>
</dbReference>
<name>A0A154P6Z5_DUFNO</name>
<dbReference type="GO" id="GO:0005524">
    <property type="term" value="F:ATP binding"/>
    <property type="evidence" value="ECO:0007669"/>
    <property type="project" value="UniProtKB-UniRule"/>
</dbReference>
<evidence type="ECO:0000256" key="7">
    <source>
        <dbReference type="ARBA" id="ARBA00022840"/>
    </source>
</evidence>
<gene>
    <name evidence="14" type="ORF">WN55_08496</name>
</gene>
<dbReference type="GO" id="GO:0010389">
    <property type="term" value="P:regulation of G2/M transition of mitotic cell cycle"/>
    <property type="evidence" value="ECO:0007669"/>
    <property type="project" value="TreeGrafter"/>
</dbReference>
<evidence type="ECO:0000256" key="5">
    <source>
        <dbReference type="ARBA" id="ARBA00022741"/>
    </source>
</evidence>
<reference evidence="14 15" key="1">
    <citation type="submission" date="2015-07" db="EMBL/GenBank/DDBJ databases">
        <title>The genome of Dufourea novaeangliae.</title>
        <authorList>
            <person name="Pan H."/>
            <person name="Kapheim K."/>
        </authorList>
    </citation>
    <scope>NUCLEOTIDE SEQUENCE [LARGE SCALE GENOMIC DNA]</scope>
    <source>
        <strain evidence="14">0120121106</strain>
        <tissue evidence="14">Whole body</tissue>
    </source>
</reference>
<dbReference type="Pfam" id="PF00069">
    <property type="entry name" value="Pkinase"/>
    <property type="match status" value="1"/>
</dbReference>
<dbReference type="FunFam" id="1.10.510.10:FF:000624">
    <property type="entry name" value="Mitogen-activated protein kinase"/>
    <property type="match status" value="1"/>
</dbReference>
<keyword evidence="5 10" id="KW-0547">Nucleotide-binding</keyword>
<evidence type="ECO:0000256" key="6">
    <source>
        <dbReference type="ARBA" id="ARBA00022777"/>
    </source>
</evidence>
<comment type="similarity">
    <text evidence="1">Belongs to the protein kinase superfamily. CMGC Ser/Thr protein kinase family. CDC2/CDKX subfamily.</text>
</comment>
<dbReference type="PROSITE" id="PS00107">
    <property type="entry name" value="PROTEIN_KINASE_ATP"/>
    <property type="match status" value="1"/>
</dbReference>
<dbReference type="GO" id="GO:0000307">
    <property type="term" value="C:cyclin-dependent protein kinase holoenzyme complex"/>
    <property type="evidence" value="ECO:0007669"/>
    <property type="project" value="TreeGrafter"/>
</dbReference>
<dbReference type="GO" id="GO:0030332">
    <property type="term" value="F:cyclin binding"/>
    <property type="evidence" value="ECO:0007669"/>
    <property type="project" value="TreeGrafter"/>
</dbReference>
<dbReference type="InterPro" id="IPR050108">
    <property type="entry name" value="CDK"/>
</dbReference>
<dbReference type="InterPro" id="IPR011009">
    <property type="entry name" value="Kinase-like_dom_sf"/>
</dbReference>
<evidence type="ECO:0000313" key="14">
    <source>
        <dbReference type="EMBL" id="KZC07114.1"/>
    </source>
</evidence>
<feature type="domain" description="Protein kinase" evidence="13">
    <location>
        <begin position="154"/>
        <end position="464"/>
    </location>
</feature>
<evidence type="ECO:0000256" key="8">
    <source>
        <dbReference type="ARBA" id="ARBA00047811"/>
    </source>
</evidence>
<evidence type="ECO:0000256" key="4">
    <source>
        <dbReference type="ARBA" id="ARBA00022679"/>
    </source>
</evidence>
<feature type="region of interest" description="Disordered" evidence="12">
    <location>
        <begin position="1"/>
        <end position="47"/>
    </location>
</feature>
<dbReference type="InterPro" id="IPR017441">
    <property type="entry name" value="Protein_kinase_ATP_BS"/>
</dbReference>
<feature type="binding site" evidence="10">
    <location>
        <position position="183"/>
    </location>
    <ligand>
        <name>ATP</name>
        <dbReference type="ChEBI" id="CHEBI:30616"/>
    </ligand>
</feature>
<dbReference type="GO" id="GO:0004693">
    <property type="term" value="F:cyclin-dependent protein serine/threonine kinase activity"/>
    <property type="evidence" value="ECO:0007669"/>
    <property type="project" value="UniProtKB-EC"/>
</dbReference>
<dbReference type="Gene3D" id="3.30.200.20">
    <property type="entry name" value="Phosphorylase Kinase, domain 1"/>
    <property type="match status" value="1"/>
</dbReference>
<accession>A0A154P6Z5</accession>
<evidence type="ECO:0000256" key="2">
    <source>
        <dbReference type="ARBA" id="ARBA00012425"/>
    </source>
</evidence>
<dbReference type="PANTHER" id="PTHR24056:SF472">
    <property type="entry name" value="CYCLIN-DEPENDENT KINASE 4, ISOFORM A"/>
    <property type="match status" value="1"/>
</dbReference>
<evidence type="ECO:0000256" key="1">
    <source>
        <dbReference type="ARBA" id="ARBA00006485"/>
    </source>
</evidence>
<dbReference type="GO" id="GO:0000082">
    <property type="term" value="P:G1/S transition of mitotic cell cycle"/>
    <property type="evidence" value="ECO:0007669"/>
    <property type="project" value="TreeGrafter"/>
</dbReference>
<dbReference type="GO" id="GO:0007165">
    <property type="term" value="P:signal transduction"/>
    <property type="evidence" value="ECO:0007669"/>
    <property type="project" value="TreeGrafter"/>
</dbReference>
<sequence>MAGTSRRPSSELGPDLSSPTPPKKSKFVDQASIEGTSEREHELTNEEFETVEKLASSVAASLSEKTIELIPSGISPFEISEELLDGTKQLIQTNLEGPAKVTPGSSKEGHFSSFETIVQMKYGQQDHSGCSSRKSETDSEVQIQTSLLGEDAFYQELSLIGNGAYGTVYKAKDLNTGQVVALKKVRVPLTADGLPTSTLREIATLKQLERFEHPHIVRLLDVCQGNYLHLPSADGRSERLDRGLTLWLVFEHVERDLASYMSSCPRPGIPPQLVKQMSKEILRGVEFLHSHRIIHRDLKPQNLLVSREGRIKIADFGLAKTYDFEMRLTSVVVTQWYRAPEVLLGCSYATPVDIWSVGCILAELSRLEPLFPGTSEGDQLDRIFQVIGTPSQDEWPENVSLSWTAFPYRQPKPLAAIIPDLNEDGLDLIKNLLIVNTGIVNNEVANPYYGSIVMKGLNGCVPFRVAETFESPMP</sequence>
<dbReference type="PROSITE" id="PS50011">
    <property type="entry name" value="PROTEIN_KINASE_DOM"/>
    <property type="match status" value="1"/>
</dbReference>
<evidence type="ECO:0000256" key="10">
    <source>
        <dbReference type="PROSITE-ProRule" id="PRU10141"/>
    </source>
</evidence>
<dbReference type="EC" id="2.7.11.22" evidence="2"/>
<keyword evidence="6 14" id="KW-0418">Kinase</keyword>
<dbReference type="GO" id="GO:0005737">
    <property type="term" value="C:cytoplasm"/>
    <property type="evidence" value="ECO:0007669"/>
    <property type="project" value="TreeGrafter"/>
</dbReference>
<evidence type="ECO:0000313" key="15">
    <source>
        <dbReference type="Proteomes" id="UP000076502"/>
    </source>
</evidence>
<dbReference type="Proteomes" id="UP000076502">
    <property type="component" value="Unassembled WGS sequence"/>
</dbReference>
<comment type="catalytic activity">
    <reaction evidence="8">
        <text>L-threonyl-[protein] + ATP = O-phospho-L-threonyl-[protein] + ADP + H(+)</text>
        <dbReference type="Rhea" id="RHEA:46608"/>
        <dbReference type="Rhea" id="RHEA-COMP:11060"/>
        <dbReference type="Rhea" id="RHEA-COMP:11605"/>
        <dbReference type="ChEBI" id="CHEBI:15378"/>
        <dbReference type="ChEBI" id="CHEBI:30013"/>
        <dbReference type="ChEBI" id="CHEBI:30616"/>
        <dbReference type="ChEBI" id="CHEBI:61977"/>
        <dbReference type="ChEBI" id="CHEBI:456216"/>
        <dbReference type="EC" id="2.7.11.22"/>
    </reaction>
</comment>
<dbReference type="AlphaFoldDB" id="A0A154P6Z5"/>
<dbReference type="PANTHER" id="PTHR24056">
    <property type="entry name" value="CELL DIVISION PROTEIN KINASE"/>
    <property type="match status" value="1"/>
</dbReference>
<evidence type="ECO:0000256" key="9">
    <source>
        <dbReference type="ARBA" id="ARBA00048367"/>
    </source>
</evidence>
<protein>
    <recommendedName>
        <fullName evidence="2">cyclin-dependent kinase</fullName>
        <ecNumber evidence="2">2.7.11.22</ecNumber>
    </recommendedName>
</protein>
<evidence type="ECO:0000259" key="13">
    <source>
        <dbReference type="PROSITE" id="PS50011"/>
    </source>
</evidence>
<evidence type="ECO:0000256" key="12">
    <source>
        <dbReference type="SAM" id="MobiDB-lite"/>
    </source>
</evidence>
<dbReference type="SMART" id="SM00220">
    <property type="entry name" value="S_TKc"/>
    <property type="match status" value="1"/>
</dbReference>